<proteinExistence type="predicted"/>
<dbReference type="PANTHER" id="PTHR12406">
    <property type="entry name" value="CALCIUM-INDEPENDENT PHOSPHOLIPASE A2 IPLA2 -RELATED"/>
    <property type="match status" value="1"/>
</dbReference>
<comment type="caution">
    <text evidence="4">The sequence shown here is derived from an EMBL/GenBank/DDBJ whole genome shotgun (WGS) entry which is preliminary data.</text>
</comment>
<dbReference type="AlphaFoldDB" id="A0AAD5UF81"/>
<dbReference type="EMBL" id="JADGKB010000104">
    <property type="protein sequence ID" value="KAJ3253638.1"/>
    <property type="molecule type" value="Genomic_DNA"/>
</dbReference>
<keyword evidence="1" id="KW-0443">Lipid metabolism</keyword>
<dbReference type="SUPFAM" id="SSF52151">
    <property type="entry name" value="FabD/lysophospholipase-like"/>
    <property type="match status" value="1"/>
</dbReference>
<evidence type="ECO:0000259" key="3">
    <source>
        <dbReference type="PROSITE" id="PS51635"/>
    </source>
</evidence>
<dbReference type="GO" id="GO:0005811">
    <property type="term" value="C:lipid droplet"/>
    <property type="evidence" value="ECO:0007669"/>
    <property type="project" value="TreeGrafter"/>
</dbReference>
<dbReference type="InterPro" id="IPR016035">
    <property type="entry name" value="Acyl_Trfase/lysoPLipase"/>
</dbReference>
<dbReference type="GO" id="GO:0019433">
    <property type="term" value="P:triglyceride catabolic process"/>
    <property type="evidence" value="ECO:0007669"/>
    <property type="project" value="TreeGrafter"/>
</dbReference>
<feature type="short sequence motif" description="GXSXG" evidence="2">
    <location>
        <begin position="231"/>
        <end position="235"/>
    </location>
</feature>
<dbReference type="Gene3D" id="3.40.1090.10">
    <property type="entry name" value="Cytosolic phospholipase A2 catalytic domain"/>
    <property type="match status" value="1"/>
</dbReference>
<keyword evidence="5" id="KW-1185">Reference proteome</keyword>
<reference evidence="4" key="1">
    <citation type="submission" date="2020-05" db="EMBL/GenBank/DDBJ databases">
        <title>Phylogenomic resolution of chytrid fungi.</title>
        <authorList>
            <person name="Stajich J.E."/>
            <person name="Amses K."/>
            <person name="Simmons R."/>
            <person name="Seto K."/>
            <person name="Myers J."/>
            <person name="Bonds A."/>
            <person name="Quandt C.A."/>
            <person name="Barry K."/>
            <person name="Liu P."/>
            <person name="Grigoriev I."/>
            <person name="Longcore J.E."/>
            <person name="James T.Y."/>
        </authorList>
    </citation>
    <scope>NUCLEOTIDE SEQUENCE</scope>
    <source>
        <strain evidence="4">PLAUS21</strain>
    </source>
</reference>
<dbReference type="GO" id="GO:0016020">
    <property type="term" value="C:membrane"/>
    <property type="evidence" value="ECO:0007669"/>
    <property type="project" value="TreeGrafter"/>
</dbReference>
<dbReference type="Proteomes" id="UP001210925">
    <property type="component" value="Unassembled WGS sequence"/>
</dbReference>
<organism evidence="4 5">
    <name type="scientific">Boothiomyces macroporosus</name>
    <dbReference type="NCBI Taxonomy" id="261099"/>
    <lineage>
        <taxon>Eukaryota</taxon>
        <taxon>Fungi</taxon>
        <taxon>Fungi incertae sedis</taxon>
        <taxon>Chytridiomycota</taxon>
        <taxon>Chytridiomycota incertae sedis</taxon>
        <taxon>Chytridiomycetes</taxon>
        <taxon>Rhizophydiales</taxon>
        <taxon>Terramycetaceae</taxon>
        <taxon>Boothiomyces</taxon>
    </lineage>
</organism>
<dbReference type="GO" id="GO:0004806">
    <property type="term" value="F:triacylglycerol lipase activity"/>
    <property type="evidence" value="ECO:0007669"/>
    <property type="project" value="TreeGrafter"/>
</dbReference>
<accession>A0AAD5UF81</accession>
<evidence type="ECO:0000256" key="2">
    <source>
        <dbReference type="PROSITE-ProRule" id="PRU01161"/>
    </source>
</evidence>
<dbReference type="InterPro" id="IPR002641">
    <property type="entry name" value="PNPLA_dom"/>
</dbReference>
<name>A0AAD5UF81_9FUNG</name>
<feature type="domain" description="PNPLA" evidence="3">
    <location>
        <begin position="196"/>
        <end position="322"/>
    </location>
</feature>
<gene>
    <name evidence="4" type="ORF">HK103_000426</name>
</gene>
<dbReference type="Pfam" id="PF01734">
    <property type="entry name" value="Patatin"/>
    <property type="match status" value="1"/>
</dbReference>
<protein>
    <recommendedName>
        <fullName evidence="3">PNPLA domain-containing protein</fullName>
    </recommendedName>
</protein>
<sequence length="322" mass="35107">MILAPSIASDILSDTDKTQFSILPSTGSFYRLPSFLFSSAKKLVGIKSTPPTQTIFRNSLNSSLTKPEGYNKLSQKFATSALRNTCNVSGSLFSSSLTVASGFANCAAIAAVPIINHTPYLGTMSQTSTGKLKDVSDLRDTIINTTEKILQALPFAEKFVGALSIYQPHERKGAEDDYLNGFHVYSSGELSEDLSFSFSGCGWLIFYELGVAQCLCDTIKPDILRKAKFLGSSTGSIIALCLALNLDLEMLREKLMELVQESSANLLSPFVAISNIIRPLLEKLVHRNIDMCRDRLFISLTELPSGKNVLLSQFSSRTVLGC</sequence>
<dbReference type="PROSITE" id="PS51635">
    <property type="entry name" value="PNPLA"/>
    <property type="match status" value="1"/>
</dbReference>
<dbReference type="GO" id="GO:0055088">
    <property type="term" value="P:lipid homeostasis"/>
    <property type="evidence" value="ECO:0007669"/>
    <property type="project" value="TreeGrafter"/>
</dbReference>
<evidence type="ECO:0000256" key="1">
    <source>
        <dbReference type="ARBA" id="ARBA00023098"/>
    </source>
</evidence>
<comment type="caution">
    <text evidence="2">Lacks conserved residue(s) required for the propagation of feature annotation.</text>
</comment>
<evidence type="ECO:0000313" key="4">
    <source>
        <dbReference type="EMBL" id="KAJ3253638.1"/>
    </source>
</evidence>
<dbReference type="InterPro" id="IPR033562">
    <property type="entry name" value="PLPL"/>
</dbReference>
<dbReference type="PANTHER" id="PTHR12406:SF7">
    <property type="entry name" value="PATATIN-LIKE PHOSPHOLIPASE DOMAIN-CONTAINING PROTEIN 4"/>
    <property type="match status" value="1"/>
</dbReference>
<dbReference type="GO" id="GO:0005737">
    <property type="term" value="C:cytoplasm"/>
    <property type="evidence" value="ECO:0007669"/>
    <property type="project" value="TreeGrafter"/>
</dbReference>
<evidence type="ECO:0000313" key="5">
    <source>
        <dbReference type="Proteomes" id="UP001210925"/>
    </source>
</evidence>